<dbReference type="EMBL" id="QELD01000022">
    <property type="protein sequence ID" value="MDN4188581.1"/>
    <property type="molecule type" value="Genomic_DNA"/>
</dbReference>
<proteinExistence type="predicted"/>
<organism evidence="1 2">
    <name type="scientific">Bifidobacterium breve</name>
    <dbReference type="NCBI Taxonomy" id="1685"/>
    <lineage>
        <taxon>Bacteria</taxon>
        <taxon>Bacillati</taxon>
        <taxon>Actinomycetota</taxon>
        <taxon>Actinomycetes</taxon>
        <taxon>Bifidobacteriales</taxon>
        <taxon>Bifidobacteriaceae</taxon>
        <taxon>Bifidobacterium</taxon>
    </lineage>
</organism>
<sequence length="68" mass="7841">MAVSFHWSKPCSFDLFLWLLSETGFRITHINDECKRYGQPSVFLTGSAHATESAPVVLRVHLYEKRND</sequence>
<reference evidence="1" key="2">
    <citation type="journal article" date="2022" name="3 Biotech.">
        <title>Isomaltooligosaccharides utilization and genomic characterization of human infant anti-inflammatory Bifidobacterium longum and Bifidobacterium breve strains.</title>
        <authorList>
            <person name="Sharma S."/>
            <person name="Singh S."/>
            <person name="Chaudhary V."/>
            <person name="Mantri S."/>
            <person name="Chander A."/>
            <person name="Maurya R."/>
            <person name="Rajarammohan S."/>
            <person name="Singh R.P."/>
            <person name="Rishi P."/>
            <person name="Bishnoi M."/>
            <person name="Bhadada S.K."/>
            <person name="Kondepudi K.K."/>
        </authorList>
    </citation>
    <scope>NUCLEOTIDE SEQUENCE</scope>
    <source>
        <strain evidence="1">Bif11</strain>
    </source>
</reference>
<comment type="caution">
    <text evidence="1">The sequence shown here is derived from an EMBL/GenBank/DDBJ whole genome shotgun (WGS) entry which is preliminary data.</text>
</comment>
<accession>A0AAP9G4X0</accession>
<protein>
    <submittedName>
        <fullName evidence="1">Uncharacterized protein</fullName>
    </submittedName>
</protein>
<dbReference type="AlphaFoldDB" id="A0AAP9G4X0"/>
<gene>
    <name evidence="1" type="ORF">DC496_09705</name>
</gene>
<name>A0AAP9G4X0_BIFBR</name>
<evidence type="ECO:0000313" key="1">
    <source>
        <dbReference type="EMBL" id="MDN4188581.1"/>
    </source>
</evidence>
<dbReference type="Proteomes" id="UP001169990">
    <property type="component" value="Unassembled WGS sequence"/>
</dbReference>
<evidence type="ECO:0000313" key="2">
    <source>
        <dbReference type="Proteomes" id="UP001169990"/>
    </source>
</evidence>
<reference evidence="1" key="1">
    <citation type="submission" date="2018-05" db="EMBL/GenBank/DDBJ databases">
        <authorList>
            <person name="Kondepudi K.K."/>
            <person name="Singh S."/>
            <person name="Chaudhry V."/>
            <person name="Mantri S."/>
            <person name="Bhadada S."/>
            <person name="Bishnoi M."/>
            <person name="Kaur J."/>
            <person name="Sharma S."/>
            <person name="Bhatia R."/>
        </authorList>
    </citation>
    <scope>NUCLEOTIDE SEQUENCE</scope>
    <source>
        <strain evidence="1">Bif11</strain>
    </source>
</reference>